<sequence length="155" mass="17128">MNRPAFVDQTILYDPATREERGNCTEAAVASLLGIRLEDVPDFRANGLDQFWPSFHRFFRDRGFEAIMMHGTFAPDILYLASGISPRGVHHMVLMRCGLLVHDPHPSKAGIAGPECIWLLAPVDPAAKFDVYTGGRITTLSLSAQILAPNEDHKA</sequence>
<gene>
    <name evidence="1" type="ORF">MAXJ12_08574</name>
</gene>
<reference evidence="1 2" key="1">
    <citation type="journal article" date="2012" name="J. Bacteriol.">
        <title>Draft Genome Sequence of Mesorhizobium alhagi CCNWXJ12-2T, a Novel Salt-Resistant Species Isolated from the Desert of Northwestern China.</title>
        <authorList>
            <person name="Zhou M."/>
            <person name="Chen W."/>
            <person name="Chen H."/>
            <person name="Wei G."/>
        </authorList>
    </citation>
    <scope>NUCLEOTIDE SEQUENCE [LARGE SCALE GENOMIC DNA]</scope>
    <source>
        <strain evidence="1 2">CCNWXJ12-2</strain>
    </source>
</reference>
<evidence type="ECO:0000313" key="2">
    <source>
        <dbReference type="Proteomes" id="UP000003250"/>
    </source>
</evidence>
<dbReference type="AlphaFoldDB" id="H0HNJ2"/>
<proteinExistence type="predicted"/>
<keyword evidence="2" id="KW-1185">Reference proteome</keyword>
<dbReference type="Proteomes" id="UP000003250">
    <property type="component" value="Unassembled WGS sequence"/>
</dbReference>
<evidence type="ECO:0000313" key="1">
    <source>
        <dbReference type="EMBL" id="EHK57645.1"/>
    </source>
</evidence>
<organism evidence="1 2">
    <name type="scientific">Mesorhizobium alhagi CCNWXJ12-2</name>
    <dbReference type="NCBI Taxonomy" id="1107882"/>
    <lineage>
        <taxon>Bacteria</taxon>
        <taxon>Pseudomonadati</taxon>
        <taxon>Pseudomonadota</taxon>
        <taxon>Alphaproteobacteria</taxon>
        <taxon>Hyphomicrobiales</taxon>
        <taxon>Phyllobacteriaceae</taxon>
        <taxon>Allomesorhizobium</taxon>
    </lineage>
</organism>
<accession>H0HNJ2</accession>
<dbReference type="PATRIC" id="fig|1107882.3.peg.1673"/>
<name>H0HNJ2_9HYPH</name>
<dbReference type="RefSeq" id="WP_008835354.1">
    <property type="nucleotide sequence ID" value="NZ_AHAM01000058.1"/>
</dbReference>
<dbReference type="EMBL" id="AHAM01000058">
    <property type="protein sequence ID" value="EHK57645.1"/>
    <property type="molecule type" value="Genomic_DNA"/>
</dbReference>
<protein>
    <submittedName>
        <fullName evidence="1">Uncharacterized protein</fullName>
    </submittedName>
</protein>